<dbReference type="InterPro" id="IPR002618">
    <property type="entry name" value="UDPGP_fam"/>
</dbReference>
<dbReference type="PANTHER" id="PTHR11952">
    <property type="entry name" value="UDP- GLUCOSE PYROPHOSPHORYLASE"/>
    <property type="match status" value="1"/>
</dbReference>
<dbReference type="SUPFAM" id="SSF53448">
    <property type="entry name" value="Nucleotide-diphospho-sugar transferases"/>
    <property type="match status" value="1"/>
</dbReference>
<dbReference type="InterPro" id="IPR029044">
    <property type="entry name" value="Nucleotide-diphossugar_trans"/>
</dbReference>
<proteinExistence type="inferred from homology"/>
<feature type="domain" description="Thioredoxin" evidence="7">
    <location>
        <begin position="492"/>
        <end position="607"/>
    </location>
</feature>
<dbReference type="Gene3D" id="3.90.550.10">
    <property type="entry name" value="Spore Coat Polysaccharide Biosynthesis Protein SpsA, Chain A"/>
    <property type="match status" value="1"/>
</dbReference>
<evidence type="ECO:0000313" key="8">
    <source>
        <dbReference type="EMBL" id="CAD8457620.1"/>
    </source>
</evidence>
<reference evidence="8" key="1">
    <citation type="submission" date="2021-01" db="EMBL/GenBank/DDBJ databases">
        <authorList>
            <person name="Corre E."/>
            <person name="Pelletier E."/>
            <person name="Niang G."/>
            <person name="Scheremetjew M."/>
            <person name="Finn R."/>
            <person name="Kale V."/>
            <person name="Holt S."/>
            <person name="Cochrane G."/>
            <person name="Meng A."/>
            <person name="Brown T."/>
            <person name="Cohen L."/>
        </authorList>
    </citation>
    <scope>NUCLEOTIDE SEQUENCE</scope>
    <source>
        <strain evidence="8">CCMP2058</strain>
    </source>
</reference>
<dbReference type="Pfam" id="PF01704">
    <property type="entry name" value="UDPGP"/>
    <property type="match status" value="1"/>
</dbReference>
<dbReference type="EC" id="2.7.7.23" evidence="3"/>
<keyword evidence="4" id="KW-0808">Transferase</keyword>
<name>A0A7S0DKB3_9EUKA</name>
<dbReference type="GO" id="GO:0006048">
    <property type="term" value="P:UDP-N-acetylglucosamine biosynthetic process"/>
    <property type="evidence" value="ECO:0007669"/>
    <property type="project" value="TreeGrafter"/>
</dbReference>
<accession>A0A7S0DKB3</accession>
<dbReference type="InterPro" id="IPR010357">
    <property type="entry name" value="TXNDC17_dom"/>
</dbReference>
<dbReference type="GO" id="GO:0003977">
    <property type="term" value="F:UDP-N-acetylglucosamine diphosphorylase activity"/>
    <property type="evidence" value="ECO:0007669"/>
    <property type="project" value="UniProtKB-EC"/>
</dbReference>
<sequence>MGAAWCRGSIICTPRETNPSHEDARLSATRIRLAAYDQEHLLDFVSMLNHHELSAFLTELNEIDLDVLETEMKKLFMKKKEEKVMPFPLDDIGDYRSASPEVKARWKSTTLKAIGRGEVAVVLVAGGQGSRLGFDKPKGMYDIGLPSGKALFQLQAEKIQKLRLLASRDSKTPADLPWYIMTSDATHEDTVAFFKKSPEAEKHRGGLPAEDIRCFRQGMMYCINKEGKKVMLAGTGKLARSPNGNGGIYAAMRDKGILKDMRDRGVKYLHVYCVDNALAKIADPYFLGYCIETKADAGNKVLQKHDPDERVGVMCVRNGMPAIYEYSEISDKNKYMREKNGGLTFGLASICIHYFTTDFLFRMCSDRDGKKLNGGIMPYHIARKKIPTIDAKGKVFKPKENNGIKLEMFIFDAFNYAKNMKCFIVDRFGEFSPVKNPPGIGKLAAPDVARADVNRYHLSLLSKAGLSLLKAVSEKLDIAESNFKPSLLAQTAVKSVKAGVPMLVYVHGEKINRDGVMESWCPDCRVASKILFEELKEREAKGKGYILITLPVARAGYKGNASHMYRTNPDMKIEGVPTLFLWTTKGPIAQRTLGEAGCQSPEKVKNFLDYSYAISARNVEIPAKLSYDGEGLESAVADSLKLADPLAQWCSPGVQ</sequence>
<evidence type="ECO:0000256" key="3">
    <source>
        <dbReference type="ARBA" id="ARBA00012457"/>
    </source>
</evidence>
<dbReference type="Pfam" id="PF06110">
    <property type="entry name" value="TXD17-like_Trx"/>
    <property type="match status" value="1"/>
</dbReference>
<dbReference type="AlphaFoldDB" id="A0A7S0DKB3"/>
<comment type="catalytic activity">
    <reaction evidence="6">
        <text>N-acetyl-alpha-D-glucosamine 1-phosphate + UTP + H(+) = UDP-N-acetyl-alpha-D-glucosamine + diphosphate</text>
        <dbReference type="Rhea" id="RHEA:13509"/>
        <dbReference type="ChEBI" id="CHEBI:15378"/>
        <dbReference type="ChEBI" id="CHEBI:33019"/>
        <dbReference type="ChEBI" id="CHEBI:46398"/>
        <dbReference type="ChEBI" id="CHEBI:57705"/>
        <dbReference type="ChEBI" id="CHEBI:57776"/>
        <dbReference type="EC" id="2.7.7.23"/>
    </reaction>
</comment>
<organism evidence="8">
    <name type="scientific">Amorphochlora amoebiformis</name>
    <dbReference type="NCBI Taxonomy" id="1561963"/>
    <lineage>
        <taxon>Eukaryota</taxon>
        <taxon>Sar</taxon>
        <taxon>Rhizaria</taxon>
        <taxon>Cercozoa</taxon>
        <taxon>Chlorarachniophyceae</taxon>
        <taxon>Amorphochlora</taxon>
    </lineage>
</organism>
<evidence type="ECO:0000256" key="2">
    <source>
        <dbReference type="ARBA" id="ARBA00010401"/>
    </source>
</evidence>
<comment type="similarity">
    <text evidence="2">Belongs to the UDPGP type 1 family.</text>
</comment>
<evidence type="ECO:0000256" key="1">
    <source>
        <dbReference type="ARBA" id="ARBA00005208"/>
    </source>
</evidence>
<dbReference type="PANTHER" id="PTHR11952:SF2">
    <property type="entry name" value="LD24639P"/>
    <property type="match status" value="1"/>
</dbReference>
<dbReference type="CDD" id="cd04193">
    <property type="entry name" value="UDPGlcNAc_PPase"/>
    <property type="match status" value="1"/>
</dbReference>
<comment type="pathway">
    <text evidence="1">Nucleotide-sugar biosynthesis; UDP-N-acetyl-alpha-D-glucosamine biosynthesis; UDP-N-acetyl-alpha-D-glucosamine from N-acetyl-alpha-D-glucosamine 1-phosphate: step 1/1.</text>
</comment>
<dbReference type="InterPro" id="IPR039741">
    <property type="entry name" value="UDP-sugar_pyrophosphorylase"/>
</dbReference>
<evidence type="ECO:0000256" key="4">
    <source>
        <dbReference type="ARBA" id="ARBA00022679"/>
    </source>
</evidence>
<dbReference type="InterPro" id="IPR036249">
    <property type="entry name" value="Thioredoxin-like_sf"/>
</dbReference>
<keyword evidence="5" id="KW-0548">Nucleotidyltransferase</keyword>
<evidence type="ECO:0000259" key="7">
    <source>
        <dbReference type="Pfam" id="PF06110"/>
    </source>
</evidence>
<dbReference type="EMBL" id="HBEM01024406">
    <property type="protein sequence ID" value="CAD8457620.1"/>
    <property type="molecule type" value="Transcribed_RNA"/>
</dbReference>
<dbReference type="SUPFAM" id="SSF52833">
    <property type="entry name" value="Thioredoxin-like"/>
    <property type="match status" value="1"/>
</dbReference>
<protein>
    <recommendedName>
        <fullName evidence="3">UDP-N-acetylglucosamine diphosphorylase</fullName>
        <ecNumber evidence="3">2.7.7.23</ecNumber>
    </recommendedName>
</protein>
<evidence type="ECO:0000256" key="5">
    <source>
        <dbReference type="ARBA" id="ARBA00022695"/>
    </source>
</evidence>
<dbReference type="Gene3D" id="3.40.30.10">
    <property type="entry name" value="Glutaredoxin"/>
    <property type="match status" value="1"/>
</dbReference>
<evidence type="ECO:0000256" key="6">
    <source>
        <dbReference type="ARBA" id="ARBA00048493"/>
    </source>
</evidence>
<gene>
    <name evidence="8" type="ORF">LAMO00422_LOCUS16569</name>
</gene>